<reference evidence="4" key="1">
    <citation type="journal article" date="2014" name="Front. Microbiol.">
        <title>High frequency of phylogenetically diverse reductive dehalogenase-homologous genes in deep subseafloor sedimentary metagenomes.</title>
        <authorList>
            <person name="Kawai M."/>
            <person name="Futagami T."/>
            <person name="Toyoda A."/>
            <person name="Takaki Y."/>
            <person name="Nishi S."/>
            <person name="Hori S."/>
            <person name="Arai W."/>
            <person name="Tsubouchi T."/>
            <person name="Morono Y."/>
            <person name="Uchiyama I."/>
            <person name="Ito T."/>
            <person name="Fujiyama A."/>
            <person name="Inagaki F."/>
            <person name="Takami H."/>
        </authorList>
    </citation>
    <scope>NUCLEOTIDE SEQUENCE</scope>
    <source>
        <strain evidence="4">Expedition CK06-06</strain>
    </source>
</reference>
<feature type="non-terminal residue" evidence="4">
    <location>
        <position position="280"/>
    </location>
</feature>
<dbReference type="PANTHER" id="PTHR43095">
    <property type="entry name" value="SUGAR KINASE"/>
    <property type="match status" value="1"/>
</dbReference>
<feature type="non-terminal residue" evidence="4">
    <location>
        <position position="1"/>
    </location>
</feature>
<dbReference type="GO" id="GO:0016301">
    <property type="term" value="F:kinase activity"/>
    <property type="evidence" value="ECO:0007669"/>
    <property type="project" value="UniProtKB-KW"/>
</dbReference>
<protein>
    <recommendedName>
        <fullName evidence="3">Carbohydrate kinase FGGY C-terminal domain-containing protein</fullName>
    </recommendedName>
</protein>
<comment type="caution">
    <text evidence="4">The sequence shown here is derived from an EMBL/GenBank/DDBJ whole genome shotgun (WGS) entry which is preliminary data.</text>
</comment>
<dbReference type="InterPro" id="IPR018485">
    <property type="entry name" value="FGGY_C"/>
</dbReference>
<sequence>NAPLDLLPEITWTTDIVGEISGEAAKETGLKEGTKVIAGTSDAASEAISSGVVENGDLMIMYGTSSFFIEIIDKFAKADRNIWPTIFLQPEQYAIAAGMSTSGAVISWFSDLLDGYPYQLLDRFAEEIPPGSEGLLLLPYFSGERTPVNDPNARGALVGLSLFHKKGHIFRAILEAIAYGIRDNIENIEKAGLPVRRAVAIGGGTNSEVLLQIVSDVTKLDQLVPKITLGACYGDAFLAGLSIGYNKSLEDILSWIEWDKKITPIEKNSSLYGEYFKLYK</sequence>
<evidence type="ECO:0000259" key="3">
    <source>
        <dbReference type="Pfam" id="PF02782"/>
    </source>
</evidence>
<keyword evidence="1" id="KW-0808">Transferase</keyword>
<organism evidence="4">
    <name type="scientific">marine sediment metagenome</name>
    <dbReference type="NCBI Taxonomy" id="412755"/>
    <lineage>
        <taxon>unclassified sequences</taxon>
        <taxon>metagenomes</taxon>
        <taxon>ecological metagenomes</taxon>
    </lineage>
</organism>
<dbReference type="GO" id="GO:0016773">
    <property type="term" value="F:phosphotransferase activity, alcohol group as acceptor"/>
    <property type="evidence" value="ECO:0007669"/>
    <property type="project" value="InterPro"/>
</dbReference>
<dbReference type="Pfam" id="PF02782">
    <property type="entry name" value="FGGY_C"/>
    <property type="match status" value="1"/>
</dbReference>
<dbReference type="EMBL" id="BARU01022437">
    <property type="protein sequence ID" value="GAH56811.1"/>
    <property type="molecule type" value="Genomic_DNA"/>
</dbReference>
<proteinExistence type="predicted"/>
<evidence type="ECO:0000256" key="1">
    <source>
        <dbReference type="ARBA" id="ARBA00022679"/>
    </source>
</evidence>
<dbReference type="AlphaFoldDB" id="X1GFX4"/>
<keyword evidence="2" id="KW-0418">Kinase</keyword>
<evidence type="ECO:0000313" key="4">
    <source>
        <dbReference type="EMBL" id="GAH56811.1"/>
    </source>
</evidence>
<accession>X1GFX4</accession>
<feature type="domain" description="Carbohydrate kinase FGGY C-terminal" evidence="3">
    <location>
        <begin position="58"/>
        <end position="241"/>
    </location>
</feature>
<evidence type="ECO:0000256" key="2">
    <source>
        <dbReference type="ARBA" id="ARBA00022777"/>
    </source>
</evidence>
<dbReference type="PROSITE" id="PS00445">
    <property type="entry name" value="FGGY_KINASES_2"/>
    <property type="match status" value="1"/>
</dbReference>
<dbReference type="PANTHER" id="PTHR43095:SF5">
    <property type="entry name" value="XYLULOSE KINASE"/>
    <property type="match status" value="1"/>
</dbReference>
<dbReference type="InterPro" id="IPR018483">
    <property type="entry name" value="Carb_kinase_FGGY_CS"/>
</dbReference>
<gene>
    <name evidence="4" type="ORF">S03H2_36551</name>
</gene>
<dbReference type="InterPro" id="IPR050406">
    <property type="entry name" value="FGGY_Carb_Kinase"/>
</dbReference>
<dbReference type="Gene3D" id="3.30.420.40">
    <property type="match status" value="2"/>
</dbReference>
<dbReference type="SUPFAM" id="SSF53067">
    <property type="entry name" value="Actin-like ATPase domain"/>
    <property type="match status" value="1"/>
</dbReference>
<dbReference type="InterPro" id="IPR043129">
    <property type="entry name" value="ATPase_NBD"/>
</dbReference>
<name>X1GFX4_9ZZZZ</name>
<dbReference type="GO" id="GO:0005975">
    <property type="term" value="P:carbohydrate metabolic process"/>
    <property type="evidence" value="ECO:0007669"/>
    <property type="project" value="InterPro"/>
</dbReference>